<feature type="domain" description="HTH cro/C1-type" evidence="2">
    <location>
        <begin position="15"/>
        <end position="69"/>
    </location>
</feature>
<evidence type="ECO:0000256" key="1">
    <source>
        <dbReference type="ARBA" id="ARBA00023125"/>
    </source>
</evidence>
<dbReference type="InterPro" id="IPR010982">
    <property type="entry name" value="Lambda_DNA-bd_dom_sf"/>
</dbReference>
<name>A0A1F6T3Q0_9PROT</name>
<organism evidence="3 4">
    <name type="scientific">Candidatus Muproteobacteria bacterium RBG_16_62_13</name>
    <dbReference type="NCBI Taxonomy" id="1817756"/>
    <lineage>
        <taxon>Bacteria</taxon>
        <taxon>Pseudomonadati</taxon>
        <taxon>Pseudomonadota</taxon>
        <taxon>Candidatus Muproteobacteria</taxon>
    </lineage>
</organism>
<dbReference type="NCBIfam" id="TIGR02607">
    <property type="entry name" value="antidote_HigA"/>
    <property type="match status" value="1"/>
</dbReference>
<dbReference type="EMBL" id="MFSQ01000083">
    <property type="protein sequence ID" value="OGI39770.1"/>
    <property type="molecule type" value="Genomic_DNA"/>
</dbReference>
<dbReference type="InterPro" id="IPR001387">
    <property type="entry name" value="Cro/C1-type_HTH"/>
</dbReference>
<dbReference type="SUPFAM" id="SSF47413">
    <property type="entry name" value="lambda repressor-like DNA-binding domains"/>
    <property type="match status" value="1"/>
</dbReference>
<comment type="caution">
    <text evidence="3">The sequence shown here is derived from an EMBL/GenBank/DDBJ whole genome shotgun (WGS) entry which is preliminary data.</text>
</comment>
<dbReference type="Pfam" id="PF01381">
    <property type="entry name" value="HTH_3"/>
    <property type="match status" value="1"/>
</dbReference>
<protein>
    <submittedName>
        <fullName evidence="3">Addiction module antidote protein, HigA family</fullName>
    </submittedName>
</protein>
<dbReference type="Gene3D" id="1.10.260.40">
    <property type="entry name" value="lambda repressor-like DNA-binding domains"/>
    <property type="match status" value="1"/>
</dbReference>
<sequence length="88" mass="9829">MKQPKNPFHPGEVLLEEFLKPAGITQMAFAKKIGWTRARVNEFIKGKRGITAEAALDLAKALGTSAKLWMNLQATYDLDQAMKRRKAA</sequence>
<evidence type="ECO:0000259" key="2">
    <source>
        <dbReference type="PROSITE" id="PS50943"/>
    </source>
</evidence>
<dbReference type="AlphaFoldDB" id="A0A1F6T3Q0"/>
<accession>A0A1F6T3Q0</accession>
<keyword evidence="1" id="KW-0238">DNA-binding</keyword>
<evidence type="ECO:0000313" key="4">
    <source>
        <dbReference type="Proteomes" id="UP000178379"/>
    </source>
</evidence>
<dbReference type="GO" id="GO:0003677">
    <property type="term" value="F:DNA binding"/>
    <property type="evidence" value="ECO:0007669"/>
    <property type="project" value="UniProtKB-KW"/>
</dbReference>
<dbReference type="STRING" id="1817756.A2140_08745"/>
<reference evidence="3 4" key="1">
    <citation type="journal article" date="2016" name="Nat. Commun.">
        <title>Thousands of microbial genomes shed light on interconnected biogeochemical processes in an aquifer system.</title>
        <authorList>
            <person name="Anantharaman K."/>
            <person name="Brown C.T."/>
            <person name="Hug L.A."/>
            <person name="Sharon I."/>
            <person name="Castelle C.J."/>
            <person name="Probst A.J."/>
            <person name="Thomas B.C."/>
            <person name="Singh A."/>
            <person name="Wilkins M.J."/>
            <person name="Karaoz U."/>
            <person name="Brodie E.L."/>
            <person name="Williams K.H."/>
            <person name="Hubbard S.S."/>
            <person name="Banfield J.F."/>
        </authorList>
    </citation>
    <scope>NUCLEOTIDE SEQUENCE [LARGE SCALE GENOMIC DNA]</scope>
</reference>
<dbReference type="Proteomes" id="UP000178379">
    <property type="component" value="Unassembled WGS sequence"/>
</dbReference>
<dbReference type="InterPro" id="IPR013430">
    <property type="entry name" value="Toxin_antidote_HigA"/>
</dbReference>
<dbReference type="CDD" id="cd00093">
    <property type="entry name" value="HTH_XRE"/>
    <property type="match status" value="1"/>
</dbReference>
<proteinExistence type="predicted"/>
<dbReference type="PANTHER" id="PTHR36924:SF1">
    <property type="entry name" value="ANTITOXIN HIGA-1"/>
    <property type="match status" value="1"/>
</dbReference>
<gene>
    <name evidence="3" type="ORF">A2140_08745</name>
</gene>
<dbReference type="PANTHER" id="PTHR36924">
    <property type="entry name" value="ANTITOXIN HIGA-1"/>
    <property type="match status" value="1"/>
</dbReference>
<dbReference type="SMART" id="SM00530">
    <property type="entry name" value="HTH_XRE"/>
    <property type="match status" value="1"/>
</dbReference>
<evidence type="ECO:0000313" key="3">
    <source>
        <dbReference type="EMBL" id="OGI39770.1"/>
    </source>
</evidence>
<dbReference type="PROSITE" id="PS50943">
    <property type="entry name" value="HTH_CROC1"/>
    <property type="match status" value="1"/>
</dbReference>